<proteinExistence type="predicted"/>
<keyword evidence="3" id="KW-1185">Reference proteome</keyword>
<feature type="signal peptide" evidence="1">
    <location>
        <begin position="1"/>
        <end position="23"/>
    </location>
</feature>
<keyword evidence="1" id="KW-0732">Signal</keyword>
<evidence type="ECO:0000313" key="3">
    <source>
        <dbReference type="Proteomes" id="UP000179734"/>
    </source>
</evidence>
<reference evidence="2 3" key="1">
    <citation type="submission" date="2016-10" db="EMBL/GenBank/DDBJ databases">
        <title>Genome sequence of Mycobacterium talmonii.</title>
        <authorList>
            <person name="Greninger A.L."/>
            <person name="Elliott B."/>
            <person name="Vasireddy S."/>
            <person name="Vasireddy R."/>
        </authorList>
    </citation>
    <scope>NUCLEOTIDE SEQUENCE [LARGE SCALE GENOMIC DNA]</scope>
    <source>
        <strain evidence="3">NE-TNMC-100812</strain>
    </source>
</reference>
<organism evidence="2 3">
    <name type="scientific">Mycobacterium talmoniae</name>
    <dbReference type="NCBI Taxonomy" id="1858794"/>
    <lineage>
        <taxon>Bacteria</taxon>
        <taxon>Bacillati</taxon>
        <taxon>Actinomycetota</taxon>
        <taxon>Actinomycetes</taxon>
        <taxon>Mycobacteriales</taxon>
        <taxon>Mycobacteriaceae</taxon>
        <taxon>Mycobacterium</taxon>
    </lineage>
</organism>
<dbReference type="Proteomes" id="UP000179734">
    <property type="component" value="Unassembled WGS sequence"/>
</dbReference>
<sequence length="71" mass="7726">MAWIWVARCCAGVMACASLRSWALEFTAAEGAGAHCQSGAQRLALGRIYNWLDEVLGGPDHTPEHTDHTKE</sequence>
<name>A0A1S1NLE9_9MYCO</name>
<accession>A0A1S1NLE9</accession>
<protein>
    <recommendedName>
        <fullName evidence="4">Secreted protein</fullName>
    </recommendedName>
</protein>
<dbReference type="AlphaFoldDB" id="A0A1S1NLE9"/>
<comment type="caution">
    <text evidence="2">The sequence shown here is derived from an EMBL/GenBank/DDBJ whole genome shotgun (WGS) entry which is preliminary data.</text>
</comment>
<gene>
    <name evidence="2" type="ORF">BKN37_08780</name>
</gene>
<evidence type="ECO:0000256" key="1">
    <source>
        <dbReference type="SAM" id="SignalP"/>
    </source>
</evidence>
<feature type="chain" id="PRO_5038879886" description="Secreted protein" evidence="1">
    <location>
        <begin position="24"/>
        <end position="71"/>
    </location>
</feature>
<evidence type="ECO:0000313" key="2">
    <source>
        <dbReference type="EMBL" id="OHV04718.1"/>
    </source>
</evidence>
<dbReference type="EMBL" id="MLQM01000032">
    <property type="protein sequence ID" value="OHV04718.1"/>
    <property type="molecule type" value="Genomic_DNA"/>
</dbReference>
<evidence type="ECO:0008006" key="4">
    <source>
        <dbReference type="Google" id="ProtNLM"/>
    </source>
</evidence>